<name>A0A1X6PI43_PORUM</name>
<dbReference type="AlphaFoldDB" id="A0A1X6PI43"/>
<accession>A0A1X6PI43</accession>
<proteinExistence type="predicted"/>
<sequence length="227" mass="23076">MAGPFVTPSDTGSWPPAPPSLPTLILDDIFRRDATVPPSARLVEAAPPRHGRDEDAAATTPKSYRRASPLSHRCLAADKPPSPASVLSGTPSPRCVRGWGAAIKSPRWGAAVKSPRWGVSPKGPAQAAVEATVTVEAAVAPAGATTVASLAVARCAPPTDGRIGAGTPLGAPTNVPPLVPSTAPVGAATDAELDDLEARGWLVVPPSPTALVRAASDDDSMDGRLDF</sequence>
<evidence type="ECO:0000256" key="1">
    <source>
        <dbReference type="SAM" id="MobiDB-lite"/>
    </source>
</evidence>
<evidence type="ECO:0000313" key="2">
    <source>
        <dbReference type="EMBL" id="OSX80500.1"/>
    </source>
</evidence>
<dbReference type="Proteomes" id="UP000218209">
    <property type="component" value="Unassembled WGS sequence"/>
</dbReference>
<feature type="region of interest" description="Disordered" evidence="1">
    <location>
        <begin position="1"/>
        <end position="21"/>
    </location>
</feature>
<reference evidence="2 3" key="1">
    <citation type="submission" date="2017-03" db="EMBL/GenBank/DDBJ databases">
        <title>WGS assembly of Porphyra umbilicalis.</title>
        <authorList>
            <person name="Brawley S.H."/>
            <person name="Blouin N.A."/>
            <person name="Ficko-Blean E."/>
            <person name="Wheeler G.L."/>
            <person name="Lohr M."/>
            <person name="Goodson H.V."/>
            <person name="Jenkins J.W."/>
            <person name="Blaby-Haas C.E."/>
            <person name="Helliwell K.E."/>
            <person name="Chan C."/>
            <person name="Marriage T."/>
            <person name="Bhattacharya D."/>
            <person name="Klein A.S."/>
            <person name="Badis Y."/>
            <person name="Brodie J."/>
            <person name="Cao Y."/>
            <person name="Collen J."/>
            <person name="Dittami S.M."/>
            <person name="Gachon C.M."/>
            <person name="Green B.R."/>
            <person name="Karpowicz S."/>
            <person name="Kim J.W."/>
            <person name="Kudahl U."/>
            <person name="Lin S."/>
            <person name="Michel G."/>
            <person name="Mittag M."/>
            <person name="Olson B.J."/>
            <person name="Pangilinan J."/>
            <person name="Peng Y."/>
            <person name="Qiu H."/>
            <person name="Shu S."/>
            <person name="Singer J.T."/>
            <person name="Smith A.G."/>
            <person name="Sprecher B.N."/>
            <person name="Wagner V."/>
            <person name="Wang W."/>
            <person name="Wang Z.-Y."/>
            <person name="Yan J."/>
            <person name="Yarish C."/>
            <person name="Zoeuner-Riek S."/>
            <person name="Zhuang Y."/>
            <person name="Zou Y."/>
            <person name="Lindquist E.A."/>
            <person name="Grimwood J."/>
            <person name="Barry K."/>
            <person name="Rokhsar D.S."/>
            <person name="Schmutz J."/>
            <person name="Stiller J.W."/>
            <person name="Grossman A.R."/>
            <person name="Prochnik S.E."/>
        </authorList>
    </citation>
    <scope>NUCLEOTIDE SEQUENCE [LARGE SCALE GENOMIC DNA]</scope>
    <source>
        <strain evidence="2">4086291</strain>
    </source>
</reference>
<protein>
    <submittedName>
        <fullName evidence="2">Uncharacterized protein</fullName>
    </submittedName>
</protein>
<keyword evidence="3" id="KW-1185">Reference proteome</keyword>
<organism evidence="2 3">
    <name type="scientific">Porphyra umbilicalis</name>
    <name type="common">Purple laver</name>
    <name type="synonym">Red alga</name>
    <dbReference type="NCBI Taxonomy" id="2786"/>
    <lineage>
        <taxon>Eukaryota</taxon>
        <taxon>Rhodophyta</taxon>
        <taxon>Bangiophyceae</taxon>
        <taxon>Bangiales</taxon>
        <taxon>Bangiaceae</taxon>
        <taxon>Porphyra</taxon>
    </lineage>
</organism>
<gene>
    <name evidence="2" type="ORF">BU14_0051s0020</name>
</gene>
<feature type="region of interest" description="Disordered" evidence="1">
    <location>
        <begin position="39"/>
        <end position="69"/>
    </location>
</feature>
<dbReference type="EMBL" id="KV918774">
    <property type="protein sequence ID" value="OSX80500.1"/>
    <property type="molecule type" value="Genomic_DNA"/>
</dbReference>
<evidence type="ECO:0000313" key="3">
    <source>
        <dbReference type="Proteomes" id="UP000218209"/>
    </source>
</evidence>